<accession>Q72R48</accession>
<dbReference type="EMBL" id="AE016823">
    <property type="protein sequence ID" value="AAS70486.1"/>
    <property type="molecule type" value="Genomic_DNA"/>
</dbReference>
<evidence type="ECO:0000313" key="1">
    <source>
        <dbReference type="EMBL" id="AAS70486.1"/>
    </source>
</evidence>
<sequence>MVLFRNQLKLTTLPEKIRFLSNLKEFYLQGSNFFFEKEKEKVQKLLLKCEIHFERVSKPPRNSGILSRLLYKFFN</sequence>
<protein>
    <submittedName>
        <fullName evidence="1">Uncharacterized protein</fullName>
    </submittedName>
</protein>
<dbReference type="HOGENOM" id="CLU_2700265_0_0_12"/>
<dbReference type="KEGG" id="lic:LIC_11901"/>
<reference evidence="1 2" key="1">
    <citation type="journal article" date="2004" name="J. Bacteriol.">
        <title>Comparative genomics of two Leptospira interrogans serovars reveals novel insights into physiology and pathogenesis.</title>
        <authorList>
            <person name="Nascimento A.L."/>
            <person name="Ko A.I."/>
            <person name="Martins E.A."/>
            <person name="Monteiro-Vitorello C.B."/>
            <person name="Ho P.L."/>
            <person name="Haake D.A."/>
            <person name="Verjovski-Almeida S."/>
            <person name="Hartskeerl R.A."/>
            <person name="Marques M.V."/>
            <person name="Oliveira M.C."/>
            <person name="Menck C.F."/>
            <person name="Leite L.C."/>
            <person name="Carrer H."/>
            <person name="Coutinho L.L."/>
            <person name="Degrave W.M."/>
            <person name="Dellagostin O.A."/>
            <person name="El-Dorry H."/>
            <person name="Ferro E.S."/>
            <person name="Ferro M.I."/>
            <person name="Furlan L.R."/>
            <person name="Gamberini M."/>
            <person name="Giglioti E.A."/>
            <person name="Goes-Neto A."/>
            <person name="Goldman G.H."/>
            <person name="Goldman M.H."/>
            <person name="Harakava R."/>
            <person name="Jeronimo S.M."/>
            <person name="Junqueira-De-Azevedo I.L."/>
            <person name="Kimura E.T."/>
            <person name="Kuramae E.E."/>
            <person name="Lemos E.G."/>
            <person name="Lemos M.V."/>
            <person name="Marino C.L."/>
            <person name="Nunes L.R."/>
            <person name="De Oliveira R.C."/>
            <person name="Pereira G.G."/>
            <person name="Reis M.S."/>
            <person name="Schriefer A."/>
            <person name="Siqueira W.J."/>
            <person name="Sommer P."/>
            <person name="Tsai S.M."/>
            <person name="Simpson A.J."/>
            <person name="Ferro J.A."/>
            <person name="Camargo L.E."/>
            <person name="Kitajima J.P."/>
            <person name="Setubal J.C."/>
            <person name="Van Sluys M.A."/>
        </authorList>
    </citation>
    <scope>NUCLEOTIDE SEQUENCE [LARGE SCALE GENOMIC DNA]</scope>
    <source>
        <strain evidence="1 2">Fiocruz L1-130</strain>
    </source>
</reference>
<organism evidence="1 2">
    <name type="scientific">Leptospira interrogans serogroup Icterohaemorrhagiae serovar copenhageni (strain Fiocruz L1-130)</name>
    <dbReference type="NCBI Taxonomy" id="267671"/>
    <lineage>
        <taxon>Bacteria</taxon>
        <taxon>Pseudomonadati</taxon>
        <taxon>Spirochaetota</taxon>
        <taxon>Spirochaetia</taxon>
        <taxon>Leptospirales</taxon>
        <taxon>Leptospiraceae</taxon>
        <taxon>Leptospira</taxon>
    </lineage>
</organism>
<proteinExistence type="predicted"/>
<gene>
    <name evidence="1" type="ordered locus">LIC_11901</name>
</gene>
<dbReference type="Proteomes" id="UP000007037">
    <property type="component" value="Chromosome I"/>
</dbReference>
<dbReference type="AlphaFoldDB" id="Q72R48"/>
<name>Q72R48_LEPIC</name>
<evidence type="ECO:0000313" key="2">
    <source>
        <dbReference type="Proteomes" id="UP000007037"/>
    </source>
</evidence>